<dbReference type="Pfam" id="PF05911">
    <property type="entry name" value="FPP"/>
    <property type="match status" value="1"/>
</dbReference>
<dbReference type="Proteomes" id="UP000826656">
    <property type="component" value="Unassembled WGS sequence"/>
</dbReference>
<gene>
    <name evidence="2" type="ORF">KY290_008162</name>
</gene>
<accession>A0ABQ7W7J6</accession>
<evidence type="ECO:0000256" key="1">
    <source>
        <dbReference type="SAM" id="MobiDB-lite"/>
    </source>
</evidence>
<feature type="region of interest" description="Disordered" evidence="1">
    <location>
        <begin position="36"/>
        <end position="60"/>
    </location>
</feature>
<evidence type="ECO:0000313" key="3">
    <source>
        <dbReference type="Proteomes" id="UP000826656"/>
    </source>
</evidence>
<proteinExistence type="predicted"/>
<sequence length="319" mass="35063">MSKEALAHRNSELQASRSICAKTSNKLQSLEAQLQANFEQKSPQKSTIRRQPSEGSFSLEANHLPRLSSMSEDGNDDNVSCASSWMTALRSDLSNVKKEKNSDSPYKSESASHLDLMDDFLEMEKLAYQSSDANRAVLSPDISNNARPETTKVDTSMHVTTSPDSQLKEHNETSVSGDNASRNEEEMRNAVVPQSTKSIVEITLSSKTGTESQPSLDDDEANLEKEIPVFCGKSCNESIHGISKELADAMSQIHDFVLFLAKEANAIQGTTPDGSGINEKLDDFSATYVETRLLYKKIKVFSTQERVNNNLFEVLVGGG</sequence>
<dbReference type="EMBL" id="JAIVGD010000003">
    <property type="protein sequence ID" value="KAH0776751.1"/>
    <property type="molecule type" value="Genomic_DNA"/>
</dbReference>
<comment type="caution">
    <text evidence="2">The sequence shown here is derived from an EMBL/GenBank/DDBJ whole genome shotgun (WGS) entry which is preliminary data.</text>
</comment>
<reference evidence="2 3" key="1">
    <citation type="journal article" date="2021" name="bioRxiv">
        <title>Chromosome-scale and haplotype-resolved genome assembly of a tetraploid potato cultivar.</title>
        <authorList>
            <person name="Sun H."/>
            <person name="Jiao W.-B."/>
            <person name="Krause K."/>
            <person name="Campoy J.A."/>
            <person name="Goel M."/>
            <person name="Folz-Donahue K."/>
            <person name="Kukat C."/>
            <person name="Huettel B."/>
            <person name="Schneeberger K."/>
        </authorList>
    </citation>
    <scope>NUCLEOTIDE SEQUENCE [LARGE SCALE GENOMIC DNA]</scope>
    <source>
        <strain evidence="2">SolTubOtavaFocal</strain>
        <tissue evidence="2">Leaves</tissue>
    </source>
</reference>
<feature type="compositionally biased region" description="Polar residues" evidence="1">
    <location>
        <begin position="36"/>
        <end position="56"/>
    </location>
</feature>
<protein>
    <submittedName>
        <fullName evidence="2">Uncharacterized protein</fullName>
    </submittedName>
</protein>
<name>A0ABQ7W7J6_SOLTU</name>
<feature type="compositionally biased region" description="Polar residues" evidence="1">
    <location>
        <begin position="141"/>
        <end position="165"/>
    </location>
</feature>
<organism evidence="2 3">
    <name type="scientific">Solanum tuberosum</name>
    <name type="common">Potato</name>
    <dbReference type="NCBI Taxonomy" id="4113"/>
    <lineage>
        <taxon>Eukaryota</taxon>
        <taxon>Viridiplantae</taxon>
        <taxon>Streptophyta</taxon>
        <taxon>Embryophyta</taxon>
        <taxon>Tracheophyta</taxon>
        <taxon>Spermatophyta</taxon>
        <taxon>Magnoliopsida</taxon>
        <taxon>eudicotyledons</taxon>
        <taxon>Gunneridae</taxon>
        <taxon>Pentapetalae</taxon>
        <taxon>asterids</taxon>
        <taxon>lamiids</taxon>
        <taxon>Solanales</taxon>
        <taxon>Solanaceae</taxon>
        <taxon>Solanoideae</taxon>
        <taxon>Solaneae</taxon>
        <taxon>Solanum</taxon>
    </lineage>
</organism>
<keyword evidence="3" id="KW-1185">Reference proteome</keyword>
<evidence type="ECO:0000313" key="2">
    <source>
        <dbReference type="EMBL" id="KAH0776751.1"/>
    </source>
</evidence>
<dbReference type="InterPro" id="IPR008587">
    <property type="entry name" value="FPP_plant"/>
</dbReference>
<feature type="region of interest" description="Disordered" evidence="1">
    <location>
        <begin position="139"/>
        <end position="196"/>
    </location>
</feature>